<organism evidence="2 3">
    <name type="scientific">Daejeonella rubra</name>
    <dbReference type="NCBI Taxonomy" id="990371"/>
    <lineage>
        <taxon>Bacteria</taxon>
        <taxon>Pseudomonadati</taxon>
        <taxon>Bacteroidota</taxon>
        <taxon>Sphingobacteriia</taxon>
        <taxon>Sphingobacteriales</taxon>
        <taxon>Sphingobacteriaceae</taxon>
        <taxon>Daejeonella</taxon>
    </lineage>
</organism>
<evidence type="ECO:0000313" key="3">
    <source>
        <dbReference type="Proteomes" id="UP000199226"/>
    </source>
</evidence>
<keyword evidence="1" id="KW-0812">Transmembrane</keyword>
<accession>A0A1G9WIT2</accession>
<keyword evidence="1" id="KW-0472">Membrane</keyword>
<dbReference type="Proteomes" id="UP000199226">
    <property type="component" value="Unassembled WGS sequence"/>
</dbReference>
<feature type="transmembrane region" description="Helical" evidence="1">
    <location>
        <begin position="6"/>
        <end position="24"/>
    </location>
</feature>
<name>A0A1G9WIT2_9SPHI</name>
<keyword evidence="3" id="KW-1185">Reference proteome</keyword>
<evidence type="ECO:0000256" key="1">
    <source>
        <dbReference type="SAM" id="Phobius"/>
    </source>
</evidence>
<keyword evidence="1" id="KW-1133">Transmembrane helix</keyword>
<dbReference type="OrthoDB" id="771982at2"/>
<dbReference type="AlphaFoldDB" id="A0A1G9WIT2"/>
<dbReference type="EMBL" id="FNHH01000025">
    <property type="protein sequence ID" value="SDM84438.1"/>
    <property type="molecule type" value="Genomic_DNA"/>
</dbReference>
<proteinExistence type="predicted"/>
<dbReference type="RefSeq" id="WP_090706125.1">
    <property type="nucleotide sequence ID" value="NZ_FNHH01000025.1"/>
</dbReference>
<dbReference type="Pfam" id="PF12669">
    <property type="entry name" value="FeoB_associated"/>
    <property type="match status" value="1"/>
</dbReference>
<protein>
    <recommendedName>
        <fullName evidence="4">Virus attachment protein p12 family protein</fullName>
    </recommendedName>
</protein>
<evidence type="ECO:0008006" key="4">
    <source>
        <dbReference type="Google" id="ProtNLM"/>
    </source>
</evidence>
<reference evidence="3" key="1">
    <citation type="submission" date="2016-10" db="EMBL/GenBank/DDBJ databases">
        <authorList>
            <person name="Varghese N."/>
            <person name="Submissions S."/>
        </authorList>
    </citation>
    <scope>NUCLEOTIDE SEQUENCE [LARGE SCALE GENOMIC DNA]</scope>
    <source>
        <strain evidence="3">DSM 24536</strain>
    </source>
</reference>
<gene>
    <name evidence="2" type="ORF">SAMN05421813_12549</name>
</gene>
<sequence>MDLQLILVIILFVLAIIYVGRLVYNSMNSKKGCASNCGKCAADFSEIKIPETKSN</sequence>
<evidence type="ECO:0000313" key="2">
    <source>
        <dbReference type="EMBL" id="SDM84438.1"/>
    </source>
</evidence>